<reference evidence="2" key="1">
    <citation type="submission" date="2023-03" db="EMBL/GenBank/DDBJ databases">
        <title>Massive genome expansion in bonnet fungi (Mycena s.s.) driven by repeated elements and novel gene families across ecological guilds.</title>
        <authorList>
            <consortium name="Lawrence Berkeley National Laboratory"/>
            <person name="Harder C.B."/>
            <person name="Miyauchi S."/>
            <person name="Viragh M."/>
            <person name="Kuo A."/>
            <person name="Thoen E."/>
            <person name="Andreopoulos B."/>
            <person name="Lu D."/>
            <person name="Skrede I."/>
            <person name="Drula E."/>
            <person name="Henrissat B."/>
            <person name="Morin E."/>
            <person name="Kohler A."/>
            <person name="Barry K."/>
            <person name="LaButti K."/>
            <person name="Morin E."/>
            <person name="Salamov A."/>
            <person name="Lipzen A."/>
            <person name="Mereny Z."/>
            <person name="Hegedus B."/>
            <person name="Baldrian P."/>
            <person name="Stursova M."/>
            <person name="Weitz H."/>
            <person name="Taylor A."/>
            <person name="Grigoriev I.V."/>
            <person name="Nagy L.G."/>
            <person name="Martin F."/>
            <person name="Kauserud H."/>
        </authorList>
    </citation>
    <scope>NUCLEOTIDE SEQUENCE</scope>
    <source>
        <strain evidence="2">CBHHK067</strain>
    </source>
</reference>
<accession>A0AAD7GV97</accession>
<gene>
    <name evidence="2" type="ORF">B0H17DRAFT_1125818</name>
</gene>
<dbReference type="PANTHER" id="PTHR28272">
    <property type="entry name" value="RIBONUCLEASES P/MRP PROTEIN SUBUNIT POP3"/>
    <property type="match status" value="1"/>
</dbReference>
<feature type="region of interest" description="Disordered" evidence="1">
    <location>
        <begin position="293"/>
        <end position="315"/>
    </location>
</feature>
<dbReference type="GO" id="GO:0005829">
    <property type="term" value="C:cytosol"/>
    <property type="evidence" value="ECO:0007669"/>
    <property type="project" value="TreeGrafter"/>
</dbReference>
<dbReference type="Pfam" id="PF08228">
    <property type="entry name" value="RNase_P_pop3"/>
    <property type="match status" value="1"/>
</dbReference>
<keyword evidence="3" id="KW-1185">Reference proteome</keyword>
<dbReference type="PANTHER" id="PTHR28272:SF1">
    <property type="entry name" value="RIBONUCLEASES P_MRP PROTEIN SUBUNIT POP3"/>
    <property type="match status" value="1"/>
</dbReference>
<name>A0AAD7GV97_MYCRO</name>
<evidence type="ECO:0000313" key="2">
    <source>
        <dbReference type="EMBL" id="KAJ7706012.1"/>
    </source>
</evidence>
<dbReference type="InterPro" id="IPR013241">
    <property type="entry name" value="RNase_P_Pop3"/>
</dbReference>
<dbReference type="InterPro" id="IPR029064">
    <property type="entry name" value="Ribosomal_eL30-like_sf"/>
</dbReference>
<protein>
    <submittedName>
        <fullName evidence="2">Uncharacterized protein</fullName>
    </submittedName>
</protein>
<dbReference type="Proteomes" id="UP001221757">
    <property type="component" value="Unassembled WGS sequence"/>
</dbReference>
<dbReference type="GO" id="GO:0005655">
    <property type="term" value="C:nucleolar ribonuclease P complex"/>
    <property type="evidence" value="ECO:0007669"/>
    <property type="project" value="TreeGrafter"/>
</dbReference>
<dbReference type="GO" id="GO:0000172">
    <property type="term" value="C:ribonuclease MRP complex"/>
    <property type="evidence" value="ECO:0007669"/>
    <property type="project" value="TreeGrafter"/>
</dbReference>
<feature type="region of interest" description="Disordered" evidence="1">
    <location>
        <begin position="71"/>
        <end position="90"/>
    </location>
</feature>
<proteinExistence type="predicted"/>
<organism evidence="2 3">
    <name type="scientific">Mycena rosella</name>
    <name type="common">Pink bonnet</name>
    <name type="synonym">Agaricus rosellus</name>
    <dbReference type="NCBI Taxonomy" id="1033263"/>
    <lineage>
        <taxon>Eukaryota</taxon>
        <taxon>Fungi</taxon>
        <taxon>Dikarya</taxon>
        <taxon>Basidiomycota</taxon>
        <taxon>Agaricomycotina</taxon>
        <taxon>Agaricomycetes</taxon>
        <taxon>Agaricomycetidae</taxon>
        <taxon>Agaricales</taxon>
        <taxon>Marasmiineae</taxon>
        <taxon>Mycenaceae</taxon>
        <taxon>Mycena</taxon>
    </lineage>
</organism>
<evidence type="ECO:0000256" key="1">
    <source>
        <dbReference type="SAM" id="MobiDB-lite"/>
    </source>
</evidence>
<dbReference type="Gene3D" id="3.30.1330.30">
    <property type="match status" value="1"/>
</dbReference>
<dbReference type="GO" id="GO:0004526">
    <property type="term" value="F:ribonuclease P activity"/>
    <property type="evidence" value="ECO:0007669"/>
    <property type="project" value="TreeGrafter"/>
</dbReference>
<dbReference type="GO" id="GO:0008033">
    <property type="term" value="P:tRNA processing"/>
    <property type="evidence" value="ECO:0007669"/>
    <property type="project" value="InterPro"/>
</dbReference>
<comment type="caution">
    <text evidence="2">The sequence shown here is derived from an EMBL/GenBank/DDBJ whole genome shotgun (WGS) entry which is preliminary data.</text>
</comment>
<dbReference type="GO" id="GO:0006364">
    <property type="term" value="P:rRNA processing"/>
    <property type="evidence" value="ECO:0007669"/>
    <property type="project" value="InterPro"/>
</dbReference>
<dbReference type="GO" id="GO:0034965">
    <property type="term" value="P:intronic box C/D snoRNA processing"/>
    <property type="evidence" value="ECO:0007669"/>
    <property type="project" value="TreeGrafter"/>
</dbReference>
<evidence type="ECO:0000313" key="3">
    <source>
        <dbReference type="Proteomes" id="UP001221757"/>
    </source>
</evidence>
<dbReference type="GO" id="GO:0000171">
    <property type="term" value="F:ribonuclease MRP activity"/>
    <property type="evidence" value="ECO:0007669"/>
    <property type="project" value="TreeGrafter"/>
</dbReference>
<dbReference type="AlphaFoldDB" id="A0AAD7GV97"/>
<sequence length="315" mass="34415">MTWMSAKVHTQVSNRAKSRETLEKKVVFKSVLDSPFLVPWPTVPMNLQNTALAYTVSLLEDVAKYHFARGQENRKRKHLQKDAQNKKRKIDVDAPASVDVAVLDATEPSSVEETVLPPRHNIVSHLVFGINEVTRRLDAQIRAMRNVVSLNADPAVEPTPPPAPIKVIVVCRADVDPQILIDHIPHEVAAFNSSKPSEPIKLIPLPKGAEAALAKAAGIRRVAVMAMDIDTPGLAAFTAILDAVPTLTAPWLTSLAPSAKPVQQQLIPTHVKQLRTTAPKDIKMAKVLRTEGKAAAKARKKDKPQKLKVTVVANP</sequence>
<dbReference type="EMBL" id="JARKIE010000007">
    <property type="protein sequence ID" value="KAJ7706012.1"/>
    <property type="molecule type" value="Genomic_DNA"/>
</dbReference>